<comment type="cofactor">
    <cofactor evidence="1">
        <name>FMN</name>
        <dbReference type="ChEBI" id="CHEBI:58210"/>
    </cofactor>
</comment>
<keyword evidence="6" id="KW-0479">Metal-binding</keyword>
<evidence type="ECO:0000256" key="8">
    <source>
        <dbReference type="ARBA" id="ARBA00023004"/>
    </source>
</evidence>
<dbReference type="GO" id="GO:0010181">
    <property type="term" value="F:FMN binding"/>
    <property type="evidence" value="ECO:0007669"/>
    <property type="project" value="InterPro"/>
</dbReference>
<dbReference type="GO" id="GO:0046872">
    <property type="term" value="F:metal ion binding"/>
    <property type="evidence" value="ECO:0007669"/>
    <property type="project" value="UniProtKB-KW"/>
</dbReference>
<dbReference type="GO" id="GO:0016491">
    <property type="term" value="F:oxidoreductase activity"/>
    <property type="evidence" value="ECO:0007669"/>
    <property type="project" value="UniProtKB-KW"/>
</dbReference>
<evidence type="ECO:0000256" key="9">
    <source>
        <dbReference type="ARBA" id="ARBA00023014"/>
    </source>
</evidence>
<dbReference type="PANTHER" id="PTHR42917">
    <property type="entry name" value="2,4-DIENOYL-COA REDUCTASE"/>
    <property type="match status" value="1"/>
</dbReference>
<dbReference type="CDD" id="cd04734">
    <property type="entry name" value="OYE_like_3_FMN"/>
    <property type="match status" value="1"/>
</dbReference>
<evidence type="ECO:0000256" key="1">
    <source>
        <dbReference type="ARBA" id="ARBA00001917"/>
    </source>
</evidence>
<dbReference type="GO" id="GO:0051536">
    <property type="term" value="F:iron-sulfur cluster binding"/>
    <property type="evidence" value="ECO:0007669"/>
    <property type="project" value="UniProtKB-KW"/>
</dbReference>
<dbReference type="Gene3D" id="3.40.50.720">
    <property type="entry name" value="NAD(P)-binding Rossmann-like Domain"/>
    <property type="match status" value="1"/>
</dbReference>
<dbReference type="AlphaFoldDB" id="A0A1W2D6Z0"/>
<evidence type="ECO:0000256" key="3">
    <source>
        <dbReference type="ARBA" id="ARBA00011048"/>
    </source>
</evidence>
<dbReference type="EMBL" id="FWXR01000013">
    <property type="protein sequence ID" value="SMC93181.1"/>
    <property type="molecule type" value="Genomic_DNA"/>
</dbReference>
<evidence type="ECO:0000256" key="4">
    <source>
        <dbReference type="ARBA" id="ARBA00022630"/>
    </source>
</evidence>
<dbReference type="RefSeq" id="WP_084410849.1">
    <property type="nucleotide sequence ID" value="NZ_FWXR01000013.1"/>
</dbReference>
<name>A0A1W2D6Z0_9HYPH</name>
<dbReference type="InterPro" id="IPR013785">
    <property type="entry name" value="Aldolase_TIM"/>
</dbReference>
<evidence type="ECO:0000256" key="2">
    <source>
        <dbReference type="ARBA" id="ARBA00001966"/>
    </source>
</evidence>
<proteinExistence type="inferred from homology"/>
<dbReference type="Pfam" id="PF13450">
    <property type="entry name" value="NAD_binding_8"/>
    <property type="match status" value="1"/>
</dbReference>
<comment type="similarity">
    <text evidence="3">In the N-terminal section; belongs to the NADH:flavin oxidoreductase/NADH oxidase family.</text>
</comment>
<dbReference type="InterPro" id="IPR051793">
    <property type="entry name" value="NADH:flavin_oxidoreductase"/>
</dbReference>
<feature type="domain" description="NADH:flavin oxidoreductase/NADH oxidase N-terminal" evidence="10">
    <location>
        <begin position="8"/>
        <end position="344"/>
    </location>
</feature>
<organism evidence="11 12">
    <name type="scientific">Fulvimarina manganoxydans</name>
    <dbReference type="NCBI Taxonomy" id="937218"/>
    <lineage>
        <taxon>Bacteria</taxon>
        <taxon>Pseudomonadati</taxon>
        <taxon>Pseudomonadota</taxon>
        <taxon>Alphaproteobacteria</taxon>
        <taxon>Hyphomicrobiales</taxon>
        <taxon>Aurantimonadaceae</taxon>
        <taxon>Fulvimarina</taxon>
    </lineage>
</organism>
<dbReference type="SUPFAM" id="SSF51395">
    <property type="entry name" value="FMN-linked oxidoreductases"/>
    <property type="match status" value="1"/>
</dbReference>
<gene>
    <name evidence="11" type="ORF">SAMN06297251_11320</name>
</gene>
<evidence type="ECO:0000256" key="6">
    <source>
        <dbReference type="ARBA" id="ARBA00022723"/>
    </source>
</evidence>
<dbReference type="STRING" id="937218.SAMN06297251_11320"/>
<dbReference type="Pfam" id="PF00724">
    <property type="entry name" value="Oxidored_FMN"/>
    <property type="match status" value="1"/>
</dbReference>
<evidence type="ECO:0000259" key="10">
    <source>
        <dbReference type="Pfam" id="PF00724"/>
    </source>
</evidence>
<keyword evidence="8" id="KW-0408">Iron</keyword>
<dbReference type="Gene3D" id="3.20.20.70">
    <property type="entry name" value="Aldolase class I"/>
    <property type="match status" value="1"/>
</dbReference>
<evidence type="ECO:0000256" key="5">
    <source>
        <dbReference type="ARBA" id="ARBA00022643"/>
    </source>
</evidence>
<keyword evidence="12" id="KW-1185">Reference proteome</keyword>
<evidence type="ECO:0000256" key="7">
    <source>
        <dbReference type="ARBA" id="ARBA00023002"/>
    </source>
</evidence>
<keyword evidence="4" id="KW-0285">Flavoprotein</keyword>
<evidence type="ECO:0000313" key="12">
    <source>
        <dbReference type="Proteomes" id="UP000192656"/>
    </source>
</evidence>
<dbReference type="OrthoDB" id="9804454at2"/>
<dbReference type="Gene3D" id="3.50.50.60">
    <property type="entry name" value="FAD/NAD(P)-binding domain"/>
    <property type="match status" value="1"/>
</dbReference>
<dbReference type="InterPro" id="IPR036188">
    <property type="entry name" value="FAD/NAD-bd_sf"/>
</dbReference>
<dbReference type="SUPFAM" id="SSF51905">
    <property type="entry name" value="FAD/NAD(P)-binding domain"/>
    <property type="match status" value="1"/>
</dbReference>
<reference evidence="11 12" key="1">
    <citation type="submission" date="2017-04" db="EMBL/GenBank/DDBJ databases">
        <authorList>
            <person name="Afonso C.L."/>
            <person name="Miller P.J."/>
            <person name="Scott M.A."/>
            <person name="Spackman E."/>
            <person name="Goraichik I."/>
            <person name="Dimitrov K.M."/>
            <person name="Suarez D.L."/>
            <person name="Swayne D.E."/>
        </authorList>
    </citation>
    <scope>NUCLEOTIDE SEQUENCE [LARGE SCALE GENOMIC DNA]</scope>
    <source>
        <strain evidence="11 12">CGMCC 1.10972</strain>
    </source>
</reference>
<keyword evidence="9" id="KW-0411">Iron-sulfur</keyword>
<dbReference type="PANTHER" id="PTHR42917:SF2">
    <property type="entry name" value="2,4-DIENOYL-COA REDUCTASE [(2E)-ENOYL-COA-PRODUCING]"/>
    <property type="match status" value="1"/>
</dbReference>
<keyword evidence="7" id="KW-0560">Oxidoreductase</keyword>
<dbReference type="InterPro" id="IPR001155">
    <property type="entry name" value="OxRdtase_FMN_N"/>
</dbReference>
<keyword evidence="5" id="KW-0288">FMN</keyword>
<evidence type="ECO:0000313" key="11">
    <source>
        <dbReference type="EMBL" id="SMC93181.1"/>
    </source>
</evidence>
<comment type="cofactor">
    <cofactor evidence="2">
        <name>[4Fe-4S] cluster</name>
        <dbReference type="ChEBI" id="CHEBI:49883"/>
    </cofactor>
</comment>
<protein>
    <submittedName>
        <fullName evidence="11">2,4-dienoyl-CoA reductase</fullName>
    </submittedName>
</protein>
<dbReference type="Proteomes" id="UP000192656">
    <property type="component" value="Unassembled WGS sequence"/>
</dbReference>
<sequence>MIANAEALLKPLTIKGLTIRNRVMSTSHAPSYGKDGKPQQRYQLYHEEKAKGGIGLTMFGGSSSVALDSPASPWNQISVADDSVLPFFQEFSERVHRHGAKLMIQLTHMGRRTKWDAEHWLPVKSASATREPASRSVAKELEQEEIDRIVADFAAAARRCKEGGLDGCEISAAHGHLVDQFWSSLSNQRSDKYGGSLENRMRFGIEVLTAMREAVGDDYVIGMRMSGDEMLKGGLTAEDLIAIATEYAGRGLVDFLNIIGGQARDHIAHAVSLPNMAFPVAPYLPVASAVKREVDIPIFHAQRVTDLATGARAVAEGHVDMIAMTRAHIADPHLIKKLTEGRADDIRQCVGYGYCIDRIYIGKDALCIQNAATGREATMPHVIEKAATKKTAVVVGGGVGGLEAARVLAERGHQVTLFEKTDKLGGQVLTAAKATWREALTGIPRWLVSQVQKLGVDIRLNTEADDAAIAALSPDIVIMATGGLPHKGHAKGAEHAVTTWDVLEGRVEPAGTVLVYDEIGDHNATSTAEHLAKQGCLVEIVTHDRLVGEDLGSTNQPVHYRELYKLGVMMSPNLELIEIYPEGNRMIAALRNTMTDAEEERVVDHVVVDYGTLPVDHLHFSLKDRAKNKGLIDDAALVAGRPQPAEINGAGEAPGYTLYRVGDALAGRNIHAAIYDALRLCKDL</sequence>
<accession>A0A1W2D6Z0</accession>